<dbReference type="PANTHER" id="PTHR23159:SF31">
    <property type="entry name" value="CENTROSOME-ASSOCIATED PROTEIN CEP250 ISOFORM X1"/>
    <property type="match status" value="1"/>
</dbReference>
<feature type="compositionally biased region" description="Basic and acidic residues" evidence="2">
    <location>
        <begin position="1973"/>
        <end position="1986"/>
    </location>
</feature>
<feature type="compositionally biased region" description="Pro residues" evidence="2">
    <location>
        <begin position="1705"/>
        <end position="1721"/>
    </location>
</feature>
<feature type="compositionally biased region" description="Low complexity" evidence="2">
    <location>
        <begin position="29"/>
        <end position="44"/>
    </location>
</feature>
<evidence type="ECO:0000256" key="1">
    <source>
        <dbReference type="SAM" id="Coils"/>
    </source>
</evidence>
<feature type="compositionally biased region" description="Low complexity" evidence="2">
    <location>
        <begin position="986"/>
        <end position="1001"/>
    </location>
</feature>
<feature type="compositionally biased region" description="Basic residues" evidence="2">
    <location>
        <begin position="175"/>
        <end position="185"/>
    </location>
</feature>
<proteinExistence type="predicted"/>
<feature type="compositionally biased region" description="Pro residues" evidence="2">
    <location>
        <begin position="416"/>
        <end position="465"/>
    </location>
</feature>
<feature type="compositionally biased region" description="Basic and acidic residues" evidence="2">
    <location>
        <begin position="575"/>
        <end position="597"/>
    </location>
</feature>
<feature type="region of interest" description="Disordered" evidence="2">
    <location>
        <begin position="1"/>
        <end position="264"/>
    </location>
</feature>
<feature type="compositionally biased region" description="Basic and acidic residues" evidence="2">
    <location>
        <begin position="142"/>
        <end position="156"/>
    </location>
</feature>
<feature type="region of interest" description="Disordered" evidence="2">
    <location>
        <begin position="677"/>
        <end position="746"/>
    </location>
</feature>
<feature type="region of interest" description="Disordered" evidence="2">
    <location>
        <begin position="1223"/>
        <end position="1256"/>
    </location>
</feature>
<sequence>MAKKKGKKAQAQAQAQKQTPPPTPKAVPEESVPVVPTSLPLSPETAPADSIPDDNAPSSDPQTEAKPDIASVAVPVPEPASQGIVVDEAHIPVQKGEENIAEDPEFDVSAWASNEPAPQLEQDPVNEPSLEEVAEETPQEVDTDKLPDTQGKEPVKSEPPPPPDDDWGSFAGLSSKKKKKGKKGKKETEAEQPTVEVSEPPKLAEPPEIPAILEAFEAPIKETLETPAAIEAPESPVVDAPEASAVADSPEPPVVDTPEPLGAVVTPETPTVVEVPAPPAIFEAPEPPVAVREPESPAVVEALEAPVAEASQHSAVSKARETPIEVEAPEPQPARAENVQPEEPVIDEWTAPVKPSNKKSKKGKKGAVLQPGKAEESVQTVEVSKPPVAETSEQPVLEAPEPSIIEAPEVPIVEAPEPPIVEAPEPPIVEAPEPPIVEAPEPPIVEAPEPPIVEAPEPPIVEAPEPPIVEAPEVPLVRALEPPIVEAPELAIERPIVEAPEPPVTETWAPKEKGEKAKKVKVEETPTITEAPELTVIEIPELPASLVAKQEHSVTESSAVADQLVASAETQAAEKSLESAETEKTASKLQKVKDPIIKDWTPPEISAKKKENKEKKSRDQSGPATPVEEPVSSQPLEVQSAAPVAFAPGDEPITETEPASTESASLVYAVETKPIASAPAKSVVEARPRVQSVPAPDSEQQSAIVEIPQASSPQPTPAPQPVSVSKSSPIAPALPPPKATPVRAEKVPVSQDLVLSPPTVAAEEFLAHKPEIPAPVSVKTTKLPSNKSVAPTHAPSPVAYIPPVAVDRAPRSPRPAVSERPPLPSAPSILEAASQVIEDDRPPAPTPPITRARPRRAPVYDDDDYEDSAIIQPRLRGDALSRESSRGSYPPAHSRPLFASRVPQPEHYSNPPPPEHYSSPILPDHYSNPPPPDHYSNPPPHPAPPQYHHPRHQYPPAAPPYYHESSHPPGHTPNHSMSHASGYPEYSPYGPHSHGSSPHGYQDSWSHIPPNYGYNSHSPPQRHDPLRSRGYPSGLPAIENGSAIDDGLGDAFFSRISHLATAIPDLHVLLAKYKETQSQLAVREDLLRRATTDHQEKLCARDDEIQMMRDRIASMERKHSTEASRLRFEVGNMEEQAKDLKDRLVEASQQKLALDAAINAWETKHKELEDAHTTLGKISSEELARIRVEQEEWKTTTTTRNDSEKIALAIQFDKKLKEADDLAEKSRQEATAAHIKEKDDLRSEHQRQQREREESFDRLRAELEQKLGAAQLDCEQALKRERETMDVWAKERATLVQAHREDVESLRKSWEEQRSLLEGQHNKIKDESDKAWLELNSEANRKAEDSKVFTEQLLKDKDELLKQYNELRLEHEKEKQIIKSVATNLESEKSRLEKLMESYGDIAEIKSKGDTYYLVSFTQLQKQILDLAATHFVHLPVVPPPEELQQIPSYLPSFLADTLSSRQLRAAYVAHTVSKLVTYRVFGPFLFSLGRRYDKADSLFLSMSNHIRDKSTRKESIWRQQTLLAAFTSSGAKQRINTAAGTVVEEIVNAIKHFADPKEEEGIKIAVKRIVKLAAETWRFARLEREMISATMPAIDDNDHDFAGPDFWPSHRPEGTPIGSLVGTEMPHDEQPKLLLRLFPVIYREPKHENFRDESENESPDEGSVYHHGLALYDDAEPVVARREELQAAGLPPTTNDAPPTAADFPPPLLPAPRTSLPPTPIVEELLTRPKSPPPPPDPPKPEYRVPIRPPSPVSIKSSKSSVRSRTPPPVPPKRNSIRSKSSLSVRTSPQSVRSSSPPPPPPRAPPPPPPPAAPSKAPSSSTSAVPEPSGVQYTRPPPGPVDYETPRDELTLLAESENGVPPASLLIPAATFDDTSAPTPAPPAPTESAIIPPFNPSATTLPTPPHSRAPTPADRSVSPLFAAIDEIDALSSHRSRRTSSSRRSARSKPSQEELGPDDSISVKKVRSKSRHKHEDKDEDRPDTSRRASGHTLNNKSSGDTVSLRSDKNNNTERPSSGRNSFYMCESRSAAIKGLYPNSPLAGQSPQLSRANSLKSRRKSGSANEDGAVGTWDTTTAGPATEGDEGTKE</sequence>
<feature type="compositionally biased region" description="Basic and acidic residues" evidence="2">
    <location>
        <begin position="606"/>
        <end position="619"/>
    </location>
</feature>
<feature type="coiled-coil region" evidence="1">
    <location>
        <begin position="1123"/>
        <end position="1157"/>
    </location>
</feature>
<feature type="region of interest" description="Disordered" evidence="2">
    <location>
        <begin position="496"/>
        <end position="524"/>
    </location>
</feature>
<accession>A0AAN6LXE2</accession>
<feature type="region of interest" description="Disordered" evidence="2">
    <location>
        <begin position="2035"/>
        <end position="2089"/>
    </location>
</feature>
<feature type="compositionally biased region" description="Basic and acidic residues" evidence="2">
    <location>
        <begin position="87"/>
        <end position="98"/>
    </location>
</feature>
<dbReference type="PANTHER" id="PTHR23159">
    <property type="entry name" value="CENTROSOMAL PROTEIN 2"/>
    <property type="match status" value="1"/>
</dbReference>
<evidence type="ECO:0000313" key="3">
    <source>
        <dbReference type="EMBL" id="KAK3208513.1"/>
    </source>
</evidence>
<feature type="compositionally biased region" description="Basic residues" evidence="2">
    <location>
        <begin position="1934"/>
        <end position="1947"/>
    </location>
</feature>
<keyword evidence="1" id="KW-0175">Coiled coil</keyword>
<organism evidence="3 4">
    <name type="scientific">Pseudopithomyces chartarum</name>
    <dbReference type="NCBI Taxonomy" id="1892770"/>
    <lineage>
        <taxon>Eukaryota</taxon>
        <taxon>Fungi</taxon>
        <taxon>Dikarya</taxon>
        <taxon>Ascomycota</taxon>
        <taxon>Pezizomycotina</taxon>
        <taxon>Dothideomycetes</taxon>
        <taxon>Pleosporomycetidae</taxon>
        <taxon>Pleosporales</taxon>
        <taxon>Massarineae</taxon>
        <taxon>Didymosphaeriaceae</taxon>
        <taxon>Pseudopithomyces</taxon>
    </lineage>
</organism>
<feature type="compositionally biased region" description="Low complexity" evidence="2">
    <location>
        <begin position="1815"/>
        <end position="1827"/>
    </location>
</feature>
<feature type="compositionally biased region" description="Pro residues" evidence="2">
    <location>
        <begin position="928"/>
        <end position="947"/>
    </location>
</feature>
<feature type="region of interest" description="Disordered" evidence="2">
    <location>
        <begin position="1690"/>
        <end position="2022"/>
    </location>
</feature>
<evidence type="ECO:0000256" key="2">
    <source>
        <dbReference type="SAM" id="MobiDB-lite"/>
    </source>
</evidence>
<dbReference type="Proteomes" id="UP001280581">
    <property type="component" value="Unassembled WGS sequence"/>
</dbReference>
<dbReference type="EMBL" id="WVTA01000007">
    <property type="protein sequence ID" value="KAK3208513.1"/>
    <property type="molecule type" value="Genomic_DNA"/>
</dbReference>
<feature type="region of interest" description="Disordered" evidence="2">
    <location>
        <begin position="768"/>
        <end position="1034"/>
    </location>
</feature>
<feature type="compositionally biased region" description="Low complexity" evidence="2">
    <location>
        <begin position="1691"/>
        <end position="1704"/>
    </location>
</feature>
<protein>
    <submittedName>
        <fullName evidence="3">Uncharacterized protein</fullName>
    </submittedName>
</protein>
<feature type="compositionally biased region" description="Basic residues" evidence="2">
    <location>
        <begin position="356"/>
        <end position="365"/>
    </location>
</feature>
<feature type="compositionally biased region" description="Low complexity" evidence="2">
    <location>
        <begin position="1785"/>
        <end position="1796"/>
    </location>
</feature>
<feature type="compositionally biased region" description="Basic and acidic residues" evidence="2">
    <location>
        <begin position="509"/>
        <end position="524"/>
    </location>
</feature>
<comment type="caution">
    <text evidence="3">The sequence shown here is derived from an EMBL/GenBank/DDBJ whole genome shotgun (WGS) entry which is preliminary data.</text>
</comment>
<feature type="compositionally biased region" description="Low complexity" evidence="2">
    <location>
        <begin position="398"/>
        <end position="415"/>
    </location>
</feature>
<feature type="compositionally biased region" description="Low complexity" evidence="2">
    <location>
        <begin position="1869"/>
        <end position="1879"/>
    </location>
</feature>
<feature type="compositionally biased region" description="Polar residues" evidence="2">
    <location>
        <begin position="2041"/>
        <end position="2054"/>
    </location>
</feature>
<feature type="compositionally biased region" description="Low complexity" evidence="2">
    <location>
        <begin position="1754"/>
        <end position="1766"/>
    </location>
</feature>
<feature type="region of interest" description="Disordered" evidence="2">
    <location>
        <begin position="568"/>
        <end position="664"/>
    </location>
</feature>
<reference evidence="3 4" key="1">
    <citation type="submission" date="2021-02" db="EMBL/GenBank/DDBJ databases">
        <title>Genome assembly of Pseudopithomyces chartarum.</title>
        <authorList>
            <person name="Jauregui R."/>
            <person name="Singh J."/>
            <person name="Voisey C."/>
        </authorList>
    </citation>
    <scope>NUCLEOTIDE SEQUENCE [LARGE SCALE GENOMIC DNA]</scope>
    <source>
        <strain evidence="3 4">AGR01</strain>
    </source>
</reference>
<feature type="compositionally biased region" description="Low complexity" evidence="2">
    <location>
        <begin position="9"/>
        <end position="18"/>
    </location>
</feature>
<feature type="compositionally biased region" description="Polar residues" evidence="2">
    <location>
        <begin position="1991"/>
        <end position="2004"/>
    </location>
</feature>
<name>A0AAN6LXE2_9PLEO</name>
<keyword evidence="4" id="KW-1185">Reference proteome</keyword>
<feature type="region of interest" description="Disordered" evidence="2">
    <location>
        <begin position="309"/>
        <end position="465"/>
    </location>
</feature>
<feature type="compositionally biased region" description="Basic and acidic residues" evidence="2">
    <location>
        <begin position="875"/>
        <end position="885"/>
    </location>
</feature>
<feature type="compositionally biased region" description="Polar residues" evidence="2">
    <location>
        <begin position="778"/>
        <end position="789"/>
    </location>
</feature>
<gene>
    <name evidence="3" type="ORF">GRF29_77g957382</name>
</gene>
<evidence type="ECO:0000313" key="4">
    <source>
        <dbReference type="Proteomes" id="UP001280581"/>
    </source>
</evidence>
<feature type="compositionally biased region" description="Pro residues" evidence="2">
    <location>
        <begin position="1797"/>
        <end position="1814"/>
    </location>
</feature>
<feature type="compositionally biased region" description="Acidic residues" evidence="2">
    <location>
        <begin position="129"/>
        <end position="141"/>
    </location>
</feature>